<dbReference type="Proteomes" id="UP000034112">
    <property type="component" value="Unassembled WGS sequence"/>
</dbReference>
<name>A0A0G0A9P4_TRIHA</name>
<evidence type="ECO:0000313" key="2">
    <source>
        <dbReference type="Proteomes" id="UP000034112"/>
    </source>
</evidence>
<proteinExistence type="predicted"/>
<dbReference type="OMA" id="RIHNRNT"/>
<sequence>MDDPPPYQDSSETYGLGPGAQDDILSPTTLYVAGRFIHSVDPWAPPLYELSHSVGFLKDTDRNVRIERLDYSMKRRDGVAQLAARKRHIYDLKHPLRVTGPTFAYHAEPTSRQSLCAFGLESFRPRKLSTTKGYRIRRATATKSLDHQLVRRDILFSAIPTKDKAVRYEWSDADGQLVAREVSEGNFMTLVVSAMMGACERDALVSAWMSRVWSELAKKTDPFG</sequence>
<accession>A0A0G0A9P4</accession>
<dbReference type="EMBL" id="JOKZ01000179">
    <property type="protein sequence ID" value="KKP01774.1"/>
    <property type="molecule type" value="Genomic_DNA"/>
</dbReference>
<comment type="caution">
    <text evidence="1">The sequence shown here is derived from an EMBL/GenBank/DDBJ whole genome shotgun (WGS) entry which is preliminary data.</text>
</comment>
<dbReference type="AlphaFoldDB" id="A0A0G0A9P4"/>
<organism evidence="1 2">
    <name type="scientific">Trichoderma harzianum</name>
    <name type="common">Hypocrea lixii</name>
    <dbReference type="NCBI Taxonomy" id="5544"/>
    <lineage>
        <taxon>Eukaryota</taxon>
        <taxon>Fungi</taxon>
        <taxon>Dikarya</taxon>
        <taxon>Ascomycota</taxon>
        <taxon>Pezizomycotina</taxon>
        <taxon>Sordariomycetes</taxon>
        <taxon>Hypocreomycetidae</taxon>
        <taxon>Hypocreales</taxon>
        <taxon>Hypocreaceae</taxon>
        <taxon>Trichoderma</taxon>
    </lineage>
</organism>
<dbReference type="OrthoDB" id="5207784at2759"/>
<evidence type="ECO:0000313" key="1">
    <source>
        <dbReference type="EMBL" id="KKP01774.1"/>
    </source>
</evidence>
<reference evidence="2" key="1">
    <citation type="journal article" date="2015" name="Genome Announc.">
        <title>Draft whole-genome sequence of the biocontrol agent Trichoderma harzianum T6776.</title>
        <authorList>
            <person name="Baroncelli R."/>
            <person name="Piaggeschi G."/>
            <person name="Fiorini L."/>
            <person name="Bertolini E."/>
            <person name="Zapparata A."/>
            <person name="Pe M.E."/>
            <person name="Sarrocco S."/>
            <person name="Vannacci G."/>
        </authorList>
    </citation>
    <scope>NUCLEOTIDE SEQUENCE [LARGE SCALE GENOMIC DNA]</scope>
    <source>
        <strain evidence="2">T6776</strain>
    </source>
</reference>
<protein>
    <submittedName>
        <fullName evidence="1">Uncharacterized protein</fullName>
    </submittedName>
</protein>
<gene>
    <name evidence="1" type="ORF">THAR02_06113</name>
</gene>